<evidence type="ECO:0000313" key="3">
    <source>
        <dbReference type="Proteomes" id="UP000295192"/>
    </source>
</evidence>
<protein>
    <recommendedName>
        <fullName evidence="4">Maternal protein pumilio</fullName>
    </recommendedName>
</protein>
<comment type="caution">
    <text evidence="2">The sequence shown here is derived from an EMBL/GenBank/DDBJ whole genome shotgun (WGS) entry which is preliminary data.</text>
</comment>
<dbReference type="EMBL" id="LSRL02000200">
    <property type="protein sequence ID" value="TDG42755.1"/>
    <property type="molecule type" value="Genomic_DNA"/>
</dbReference>
<reference evidence="2 3" key="1">
    <citation type="journal article" date="2019" name="J. Hered.">
        <title>An Improved Genome Assembly for Drosophila navojoa, the Basal Species in the mojavensis Cluster.</title>
        <authorList>
            <person name="Vanderlinde T."/>
            <person name="Dupim E.G."/>
            <person name="Nazario-Yepiz N.O."/>
            <person name="Carvalho A.B."/>
        </authorList>
    </citation>
    <scope>NUCLEOTIDE SEQUENCE [LARGE SCALE GENOMIC DNA]</scope>
    <source>
        <strain evidence="2">Navoj_Jal97</strain>
        <tissue evidence="2">Whole organism</tissue>
    </source>
</reference>
<keyword evidence="3" id="KW-1185">Reference proteome</keyword>
<feature type="region of interest" description="Disordered" evidence="1">
    <location>
        <begin position="100"/>
        <end position="198"/>
    </location>
</feature>
<dbReference type="AlphaFoldDB" id="A0A484B4L2"/>
<evidence type="ECO:0008006" key="4">
    <source>
        <dbReference type="Google" id="ProtNLM"/>
    </source>
</evidence>
<feature type="region of interest" description="Disordered" evidence="1">
    <location>
        <begin position="56"/>
        <end position="85"/>
    </location>
</feature>
<evidence type="ECO:0000313" key="2">
    <source>
        <dbReference type="EMBL" id="TDG42755.1"/>
    </source>
</evidence>
<dbReference type="OMA" id="QITQNPM"/>
<feature type="compositionally biased region" description="Polar residues" evidence="1">
    <location>
        <begin position="102"/>
        <end position="111"/>
    </location>
</feature>
<name>A0A484B4L2_DRONA</name>
<evidence type="ECO:0000256" key="1">
    <source>
        <dbReference type="SAM" id="MobiDB-lite"/>
    </source>
</evidence>
<dbReference type="OrthoDB" id="7870788at2759"/>
<feature type="region of interest" description="Disordered" evidence="1">
    <location>
        <begin position="275"/>
        <end position="299"/>
    </location>
</feature>
<sequence>MFHLRNYITTSTAKKLWEKSDGKSGATAGGPLNPLQIPGVGDHSSVWKDHTWSTQGENILAPPRPRGYPHAGASDNSNSGNAGILSPRDSCVKMVEYVLGGSPTNKESPLSSLEPRMRNLKFDDNDKSHDDKEKANSPFDTNGLKKDDQVTNTNGVVNGIDDDKGFNRTPGSRQPSPAEETLPRPPTLLDPTHHGGFPQMPHFNHMLMDHGQGHGHGMGGALGGSNSAVGGGGVGSGAAAAYAHQQMAAQMSQLQPPMMNGVGGGMPMAAQSPMLNHQGAQTGGPNHMESPGNLLQQQQQQQQNFDVQLHLQRLLLLLLLLQLLLPSSGTTTPTALPKSLPIEPWQKQIDISTL</sequence>
<accession>A0A484B4L2</accession>
<dbReference type="Proteomes" id="UP000295192">
    <property type="component" value="Unassembled WGS sequence"/>
</dbReference>
<dbReference type="STRING" id="7232.A0A484B4L2"/>
<proteinExistence type="predicted"/>
<gene>
    <name evidence="2" type="ORF">AWZ03_010822</name>
</gene>
<organism evidence="2 3">
    <name type="scientific">Drosophila navojoa</name>
    <name type="common">Fruit fly</name>
    <dbReference type="NCBI Taxonomy" id="7232"/>
    <lineage>
        <taxon>Eukaryota</taxon>
        <taxon>Metazoa</taxon>
        <taxon>Ecdysozoa</taxon>
        <taxon>Arthropoda</taxon>
        <taxon>Hexapoda</taxon>
        <taxon>Insecta</taxon>
        <taxon>Pterygota</taxon>
        <taxon>Neoptera</taxon>
        <taxon>Endopterygota</taxon>
        <taxon>Diptera</taxon>
        <taxon>Brachycera</taxon>
        <taxon>Muscomorpha</taxon>
        <taxon>Ephydroidea</taxon>
        <taxon>Drosophilidae</taxon>
        <taxon>Drosophila</taxon>
    </lineage>
</organism>
<feature type="compositionally biased region" description="Basic and acidic residues" evidence="1">
    <location>
        <begin position="115"/>
        <end position="135"/>
    </location>
</feature>
<feature type="compositionally biased region" description="Polar residues" evidence="1">
    <location>
        <begin position="275"/>
        <end position="284"/>
    </location>
</feature>